<sequence>MQRSSISKKLTGCRQAELDTAVAAIGQLARLDGLYANVSGGTLLPLGSITQAHCDETLDRNVWGVVFTVQKALRLLDKTTVGASVILAGSTTSVLGTVNFSIYSATKAAVRKLTRSWVLGLKGRAIRVKTLSPGAMHTWAWWNWLLRMSRSSRACSITSPPRCRRATWASRKTCQGRCLLRHRRLGLR</sequence>
<evidence type="ECO:0000313" key="5">
    <source>
        <dbReference type="Proteomes" id="UP000029553"/>
    </source>
</evidence>
<evidence type="ECO:0000256" key="3">
    <source>
        <dbReference type="ARBA" id="ARBA00023002"/>
    </source>
</evidence>
<dbReference type="PANTHER" id="PTHR43391:SF14">
    <property type="entry name" value="DEHYDROGENASE_REDUCTASE SDR FAMILY PROTEIN 7-LIKE"/>
    <property type="match status" value="1"/>
</dbReference>
<protein>
    <submittedName>
        <fullName evidence="4">Uncharacterized protein</fullName>
    </submittedName>
</protein>
<comment type="similarity">
    <text evidence="1">Belongs to the short-chain dehydrogenases/reductases (SDR) family.</text>
</comment>
<keyword evidence="3" id="KW-0560">Oxidoreductase</keyword>
<organism evidence="4 5">
    <name type="scientific">Comamonas testosteroni</name>
    <name type="common">Pseudomonas testosteroni</name>
    <dbReference type="NCBI Taxonomy" id="285"/>
    <lineage>
        <taxon>Bacteria</taxon>
        <taxon>Pseudomonadati</taxon>
        <taxon>Pseudomonadota</taxon>
        <taxon>Betaproteobacteria</taxon>
        <taxon>Burkholderiales</taxon>
        <taxon>Comamonadaceae</taxon>
        <taxon>Comamonas</taxon>
    </lineage>
</organism>
<evidence type="ECO:0000313" key="4">
    <source>
        <dbReference type="EMBL" id="KGH27914.1"/>
    </source>
</evidence>
<dbReference type="Pfam" id="PF00106">
    <property type="entry name" value="adh_short"/>
    <property type="match status" value="1"/>
</dbReference>
<gene>
    <name evidence="4" type="ORF">P353_16770</name>
</gene>
<dbReference type="EMBL" id="AWOR01000056">
    <property type="protein sequence ID" value="KGH27914.1"/>
    <property type="molecule type" value="Genomic_DNA"/>
</dbReference>
<name>A0A096FD87_COMTE</name>
<dbReference type="PANTHER" id="PTHR43391">
    <property type="entry name" value="RETINOL DEHYDROGENASE-RELATED"/>
    <property type="match status" value="1"/>
</dbReference>
<dbReference type="Gene3D" id="3.40.50.720">
    <property type="entry name" value="NAD(P)-binding Rossmann-like Domain"/>
    <property type="match status" value="1"/>
</dbReference>
<accession>A0A096FD87</accession>
<comment type="caution">
    <text evidence="4">The sequence shown here is derived from an EMBL/GenBank/DDBJ whole genome shotgun (WGS) entry which is preliminary data.</text>
</comment>
<dbReference type="PRINTS" id="PR01167">
    <property type="entry name" value="INSADHFAMILY"/>
</dbReference>
<dbReference type="SUPFAM" id="SSF51735">
    <property type="entry name" value="NAD(P)-binding Rossmann-fold domains"/>
    <property type="match status" value="1"/>
</dbReference>
<dbReference type="AlphaFoldDB" id="A0A096FD87"/>
<dbReference type="InterPro" id="IPR002347">
    <property type="entry name" value="SDR_fam"/>
</dbReference>
<evidence type="ECO:0000256" key="2">
    <source>
        <dbReference type="ARBA" id="ARBA00022857"/>
    </source>
</evidence>
<evidence type="ECO:0000256" key="1">
    <source>
        <dbReference type="ARBA" id="ARBA00006484"/>
    </source>
</evidence>
<dbReference type="GO" id="GO:0016491">
    <property type="term" value="F:oxidoreductase activity"/>
    <property type="evidence" value="ECO:0007669"/>
    <property type="project" value="UniProtKB-KW"/>
</dbReference>
<dbReference type="Proteomes" id="UP000029553">
    <property type="component" value="Unassembled WGS sequence"/>
</dbReference>
<proteinExistence type="inferred from homology"/>
<dbReference type="CDD" id="cd05233">
    <property type="entry name" value="SDR_c"/>
    <property type="match status" value="1"/>
</dbReference>
<reference evidence="4 5" key="1">
    <citation type="submission" date="2013-09" db="EMBL/GenBank/DDBJ databases">
        <title>High correlation between genotypes and phenotypes of environmental bacteria Comamonas testosteroni strains.</title>
        <authorList>
            <person name="Liu L."/>
            <person name="Zhu W."/>
            <person name="Xia X."/>
            <person name="Xu B."/>
            <person name="Luo M."/>
            <person name="Wang G."/>
        </authorList>
    </citation>
    <scope>NUCLEOTIDE SEQUENCE [LARGE SCALE GENOMIC DNA]</scope>
    <source>
        <strain evidence="4 5">JL40</strain>
    </source>
</reference>
<keyword evidence="2" id="KW-0521">NADP</keyword>
<dbReference type="InterPro" id="IPR036291">
    <property type="entry name" value="NAD(P)-bd_dom_sf"/>
</dbReference>